<feature type="compositionally biased region" description="Acidic residues" evidence="4">
    <location>
        <begin position="34"/>
        <end position="57"/>
    </location>
</feature>
<dbReference type="PANTHER" id="PTHR16088">
    <property type="entry name" value="YY1 ASSOCIATED PROTEIN-RELATED"/>
    <property type="match status" value="1"/>
</dbReference>
<organism evidence="5 6">
    <name type="scientific">Marchantia polymorpha subsp. ruderalis</name>
    <dbReference type="NCBI Taxonomy" id="1480154"/>
    <lineage>
        <taxon>Eukaryota</taxon>
        <taxon>Viridiplantae</taxon>
        <taxon>Streptophyta</taxon>
        <taxon>Embryophyta</taxon>
        <taxon>Marchantiophyta</taxon>
        <taxon>Marchantiopsida</taxon>
        <taxon>Marchantiidae</taxon>
        <taxon>Marchantiales</taxon>
        <taxon>Marchantiaceae</taxon>
        <taxon>Marchantia</taxon>
    </lineage>
</organism>
<feature type="compositionally biased region" description="Basic and acidic residues" evidence="4">
    <location>
        <begin position="59"/>
        <end position="73"/>
    </location>
</feature>
<dbReference type="InterPro" id="IPR052435">
    <property type="entry name" value="YY1-Transcr_Regul"/>
</dbReference>
<accession>A0A176W7L2</accession>
<feature type="compositionally biased region" description="Basic residues" evidence="4">
    <location>
        <begin position="1452"/>
        <end position="1461"/>
    </location>
</feature>
<feature type="region of interest" description="Disordered" evidence="4">
    <location>
        <begin position="1376"/>
        <end position="1416"/>
    </location>
</feature>
<gene>
    <name evidence="5" type="ORF">AXG93_2960s1480</name>
</gene>
<keyword evidence="3" id="KW-0539">Nucleus</keyword>
<feature type="compositionally biased region" description="Acidic residues" evidence="4">
    <location>
        <begin position="74"/>
        <end position="97"/>
    </location>
</feature>
<feature type="region of interest" description="Disordered" evidence="4">
    <location>
        <begin position="1"/>
        <end position="97"/>
    </location>
</feature>
<feature type="compositionally biased region" description="Polar residues" evidence="4">
    <location>
        <begin position="1399"/>
        <end position="1409"/>
    </location>
</feature>
<evidence type="ECO:0000256" key="1">
    <source>
        <dbReference type="ARBA" id="ARBA00023015"/>
    </source>
</evidence>
<name>A0A176W7L2_MARPO</name>
<evidence type="ECO:0000256" key="4">
    <source>
        <dbReference type="SAM" id="MobiDB-lite"/>
    </source>
</evidence>
<protein>
    <recommendedName>
        <fullName evidence="7">Myb-like domain-containing protein</fullName>
    </recommendedName>
</protein>
<dbReference type="GO" id="GO:0003712">
    <property type="term" value="F:transcription coregulator activity"/>
    <property type="evidence" value="ECO:0007669"/>
    <property type="project" value="TreeGrafter"/>
</dbReference>
<feature type="compositionally biased region" description="Polar residues" evidence="4">
    <location>
        <begin position="1442"/>
        <end position="1451"/>
    </location>
</feature>
<feature type="region of interest" description="Disordered" evidence="4">
    <location>
        <begin position="1612"/>
        <end position="1683"/>
    </location>
</feature>
<feature type="region of interest" description="Disordered" evidence="4">
    <location>
        <begin position="1697"/>
        <end position="1726"/>
    </location>
</feature>
<feature type="compositionally biased region" description="Polar residues" evidence="4">
    <location>
        <begin position="1462"/>
        <end position="1475"/>
    </location>
</feature>
<evidence type="ECO:0000256" key="3">
    <source>
        <dbReference type="ARBA" id="ARBA00023242"/>
    </source>
</evidence>
<evidence type="ECO:0008006" key="7">
    <source>
        <dbReference type="Google" id="ProtNLM"/>
    </source>
</evidence>
<feature type="compositionally biased region" description="Acidic residues" evidence="4">
    <location>
        <begin position="1"/>
        <end position="15"/>
    </location>
</feature>
<dbReference type="PANTHER" id="PTHR16088:SF3">
    <property type="entry name" value="GON-4-LIKE PROTEIN"/>
    <property type="match status" value="1"/>
</dbReference>
<keyword evidence="1" id="KW-0805">Transcription regulation</keyword>
<evidence type="ECO:0000256" key="2">
    <source>
        <dbReference type="ARBA" id="ARBA00023163"/>
    </source>
</evidence>
<evidence type="ECO:0000313" key="6">
    <source>
        <dbReference type="Proteomes" id="UP000077202"/>
    </source>
</evidence>
<dbReference type="GO" id="GO:0006355">
    <property type="term" value="P:regulation of DNA-templated transcription"/>
    <property type="evidence" value="ECO:0007669"/>
    <property type="project" value="TreeGrafter"/>
</dbReference>
<dbReference type="GO" id="GO:0005634">
    <property type="term" value="C:nucleus"/>
    <property type="evidence" value="ECO:0007669"/>
    <property type="project" value="TreeGrafter"/>
</dbReference>
<feature type="region of interest" description="Disordered" evidence="4">
    <location>
        <begin position="1576"/>
        <end position="1600"/>
    </location>
</feature>
<feature type="region of interest" description="Disordered" evidence="4">
    <location>
        <begin position="1191"/>
        <end position="1214"/>
    </location>
</feature>
<keyword evidence="6" id="KW-1185">Reference proteome</keyword>
<sequence length="1753" mass="194142">MAAEDAMEEDDDDVDFNPYLQLSPSLDGGSGDSSEGEGEIEETEDDVELEIQEESLNGEDLHNSEKETEREKYLDEDEFLELGSDEDEEDEFEEEYQDEMVQVGGVNSELEGFSAKSGSLDKARKHMAVRSRSEDDEDGNHGPGADQILDPVQRVEEHDESLGVSTHGFLYETETETPGRSMDTLPELKIFRRAMHSEEILRGDSSDDLGDDSVDAISKRTRAHYSLADMSLDQLEMFLQESDEEEYFQNVDDEEEYRKFLLAVQEKEDGGDEQRQDDEEEDADFEFEIEEALESDYDDASGFTKKRKRRRPETRENRRQRAKTHNRGLHLSQMKAPLRPLLPNTSNLQYSAHVTEKRNVADGGDQGWAPNQKKKVPVNGFTAHQIGQLYCLIHEHVQLLVQVYSMCILEPTRHKIAKETRRMLTEMADKRDLVLSWKKTAFPDFCFQPPYTHPSFTETEEEKTLAHRFQLPSDQEACSRDTTGGLDSYPVTSAYVSDGDMVLWSSMESGSSTSALPPRKLNLLSCSNLSLVPQSSTYSGTIDSTPFLLDHPSDLSQRWHQTLSICHTSGAVPTTIGVADTTHVTDHSSVLPYVQVGTCFGESSLRGPILMKPVAPATSQLPSSCSLASSKKAPQSFGAAGEEGHGHLNAVTSEWAPVTSGPVRSLLDVAPLALVRDFLDDMSRVAEEYTQRHVESGAYHSECEREPLFMISISDQREGDARKNLKARPSSLSFHFKESLPVSAPRIPIKKTMAAALVESTKKESLALVPKDVANAVQRFLPFFNEALFPHKPPPMAAAARLLFTDAEDEFLKFSRVDVIPDSLFSTYRLLAMGLMIYNNDWTSIQQRFLPSKTMHQTAGLLVTLLPIMVSLENMNVADFCTAEKSQLCKGSRKFDQVRRMKSSPLTAVEKACIQEGLKIYKYDWNKVWEFCVPHRDPAILPRQWRIALGTQKSYKTSETSKERRRVYEANRRQAKKASEYGLEVKKDSAPSSVETGIEGRDVISGEDEEHVEDAYIREAFLADWCPSKSASVGAPLSLPGGLPTQRTKTKASVAKKKKVLVDQVTDMKPVSAVPAFNLAPGSSNWYNRQALMFGSNVTKQTVKLAPDLPSVKLPPHVHVLSQALVPAVPPRPSTGGTEFYLNPLSSRWSHITEQKWSRITGQSIDRTVTVNPSRYMSTFLPQIVRAKPFSKQNRRAISKPTPSPAEHRKTSTTEPILHLTTELPPANEAGGSFVTATNVDLQRLAKDLDKKFGISQPVPTVDLNQTLAPMKPLAELVQANVYPLNPSPSIESTPVPSQSFGHTLLAVPGAVAGSRGTSVLKSTSRRRKERAPVVFSNSSSAPHVSTFSEDVSTEIQECDLPLPCVQAGTSCHPKIREREHSRTPALLKSDCSMGPASKISSNVPSKAQSKVVPREGVADQLETAILVEPSQPSKVQKDQVAPNSGPLNKKNSARRSRKSPSVKQTGRARQNGKQSTDKAVIGCTQVQTDESHSPKICQPIAAEAGLKVGQRRRKQKTQEGVVKRIEDPQLEPHVIVMEQEELSDSEDEAGIGVEFEHEEMGDSDKDAEIELPASNQFKESSIEFEEEEIESEDSPTGERMRGELTELLVIPAAGPSSAESLERESRMKLQTSNQDGINKGETFRTETQDAVQLGTEAPGGCANSRTSRQNSPDPEGQKAERAIKTRARAKFKGLEVSAGCSHQVSKKRGHDLAKNAPPRGEGRTEAGLELDSKWEMTGGQKRLQLGHVTVLF</sequence>
<feature type="region of interest" description="Disordered" evidence="4">
    <location>
        <begin position="298"/>
        <end position="329"/>
    </location>
</feature>
<dbReference type="Proteomes" id="UP000077202">
    <property type="component" value="Unassembled WGS sequence"/>
</dbReference>
<feature type="compositionally biased region" description="Polar residues" evidence="4">
    <location>
        <begin position="1664"/>
        <end position="1673"/>
    </location>
</feature>
<comment type="caution">
    <text evidence="5">The sequence shown here is derived from an EMBL/GenBank/DDBJ whole genome shotgun (WGS) entry which is preliminary data.</text>
</comment>
<dbReference type="EMBL" id="LVLJ01001566">
    <property type="protein sequence ID" value="OAE28969.1"/>
    <property type="molecule type" value="Genomic_DNA"/>
</dbReference>
<proteinExistence type="predicted"/>
<keyword evidence="2" id="KW-0804">Transcription</keyword>
<reference evidence="5" key="1">
    <citation type="submission" date="2016-03" db="EMBL/GenBank/DDBJ databases">
        <title>Mechanisms controlling the formation of the plant cell surface in tip-growing cells are functionally conserved among land plants.</title>
        <authorList>
            <person name="Honkanen S."/>
            <person name="Jones V.A."/>
            <person name="Morieri G."/>
            <person name="Champion C."/>
            <person name="Hetherington A.J."/>
            <person name="Kelly S."/>
            <person name="Saint-Marcoux D."/>
            <person name="Proust H."/>
            <person name="Prescott H."/>
            <person name="Dolan L."/>
        </authorList>
    </citation>
    <scope>NUCLEOTIDE SEQUENCE [LARGE SCALE GENOMIC DNA]</scope>
    <source>
        <tissue evidence="5">Whole gametophyte</tissue>
    </source>
</reference>
<feature type="compositionally biased region" description="Acidic residues" evidence="4">
    <location>
        <begin position="1583"/>
        <end position="1596"/>
    </location>
</feature>
<feature type="region of interest" description="Disordered" evidence="4">
    <location>
        <begin position="112"/>
        <end position="184"/>
    </location>
</feature>
<evidence type="ECO:0000313" key="5">
    <source>
        <dbReference type="EMBL" id="OAE28969.1"/>
    </source>
</evidence>
<feature type="region of interest" description="Disordered" evidence="4">
    <location>
        <begin position="1428"/>
        <end position="1480"/>
    </location>
</feature>